<keyword evidence="8" id="KW-0378">Hydrolase</keyword>
<evidence type="ECO:0000256" key="3">
    <source>
        <dbReference type="ARBA" id="ARBA00005992"/>
    </source>
</evidence>
<feature type="domain" description="L,D-TPase catalytic" evidence="14">
    <location>
        <begin position="92"/>
        <end position="229"/>
    </location>
</feature>
<evidence type="ECO:0000256" key="13">
    <source>
        <dbReference type="SAM" id="SignalP"/>
    </source>
</evidence>
<evidence type="ECO:0000256" key="11">
    <source>
        <dbReference type="ARBA" id="ARBA00023316"/>
    </source>
</evidence>
<evidence type="ECO:0000256" key="9">
    <source>
        <dbReference type="ARBA" id="ARBA00022960"/>
    </source>
</evidence>
<evidence type="ECO:0000313" key="15">
    <source>
        <dbReference type="EMBL" id="ASK79783.1"/>
    </source>
</evidence>
<keyword evidence="6 13" id="KW-0732">Signal</keyword>
<dbReference type="OrthoDB" id="9787225at2"/>
<keyword evidence="16" id="KW-1185">Reference proteome</keyword>
<evidence type="ECO:0000259" key="14">
    <source>
        <dbReference type="PROSITE" id="PS52029"/>
    </source>
</evidence>
<dbReference type="InterPro" id="IPR038063">
    <property type="entry name" value="Transpep_catalytic_dom"/>
</dbReference>
<evidence type="ECO:0000256" key="12">
    <source>
        <dbReference type="PROSITE-ProRule" id="PRU01373"/>
    </source>
</evidence>
<dbReference type="PROSITE" id="PS52029">
    <property type="entry name" value="LD_TPASE"/>
    <property type="match status" value="1"/>
</dbReference>
<evidence type="ECO:0000256" key="8">
    <source>
        <dbReference type="ARBA" id="ARBA00022801"/>
    </source>
</evidence>
<dbReference type="CDD" id="cd16913">
    <property type="entry name" value="YkuD_like"/>
    <property type="match status" value="1"/>
</dbReference>
<evidence type="ECO:0000256" key="7">
    <source>
        <dbReference type="ARBA" id="ARBA00022764"/>
    </source>
</evidence>
<evidence type="ECO:0000256" key="5">
    <source>
        <dbReference type="ARBA" id="ARBA00022679"/>
    </source>
</evidence>
<dbReference type="Pfam" id="PF17969">
    <property type="entry name" value="Ldt_C"/>
    <property type="match status" value="1"/>
</dbReference>
<dbReference type="GO" id="GO:0071555">
    <property type="term" value="P:cell wall organization"/>
    <property type="evidence" value="ECO:0007669"/>
    <property type="project" value="UniProtKB-UniRule"/>
</dbReference>
<dbReference type="SUPFAM" id="SSF141523">
    <property type="entry name" value="L,D-transpeptidase catalytic domain-like"/>
    <property type="match status" value="1"/>
</dbReference>
<feature type="active site" description="Proton donor/acceptor" evidence="12">
    <location>
        <position position="189"/>
    </location>
</feature>
<dbReference type="Gene3D" id="2.40.440.10">
    <property type="entry name" value="L,D-transpeptidase catalytic domain-like"/>
    <property type="match status" value="1"/>
</dbReference>
<comment type="similarity">
    <text evidence="3">Belongs to the YkuD family.</text>
</comment>
<feature type="signal peptide" evidence="13">
    <location>
        <begin position="1"/>
        <end position="18"/>
    </location>
</feature>
<dbReference type="Proteomes" id="UP000242175">
    <property type="component" value="Chromosome small"/>
</dbReference>
<feature type="chain" id="PRO_5012804342" evidence="13">
    <location>
        <begin position="19"/>
        <end position="300"/>
    </location>
</feature>
<evidence type="ECO:0000256" key="2">
    <source>
        <dbReference type="ARBA" id="ARBA00004752"/>
    </source>
</evidence>
<dbReference type="GO" id="GO:0071972">
    <property type="term" value="F:peptidoglycan L,D-transpeptidase activity"/>
    <property type="evidence" value="ECO:0007669"/>
    <property type="project" value="TreeGrafter"/>
</dbReference>
<sequence length="300" mass="33820">MRFILTLVVCLSSFICQARSYDMPSPDAAQIVGKLSVLKSNGIFNIKEIAHKYNLGVVEITEANPNIEYFTPRKNKTLILPTQTILPHVPYNGILINLAELRLYYFDKSSNKVYIFPIGIGKVDRKTPLMTTYISSKIMNPTWTPTAQTRAEYKEKNKFLPPVVPAGPENPLGDRAMRLAANGGVYLIHGTNQKYDIGMRVSAGCIRMNPDDVRWLFDQVKVHTKVRIINTPIKYTQGEDGNIFVEVHQPLSKDSSQVGQFKNVKIPKKLQKLIQNNPKAQNKLQLAIQQQTGLPVEITK</sequence>
<dbReference type="KEGG" id="pmai:CF386_12130"/>
<organism evidence="15 16">
    <name type="scientific">Paraphotobacterium marinum</name>
    <dbReference type="NCBI Taxonomy" id="1755811"/>
    <lineage>
        <taxon>Bacteria</taxon>
        <taxon>Pseudomonadati</taxon>
        <taxon>Pseudomonadota</taxon>
        <taxon>Gammaproteobacteria</taxon>
        <taxon>Vibrionales</taxon>
        <taxon>Vibrionaceae</taxon>
        <taxon>Paraphotobacterium</taxon>
    </lineage>
</organism>
<keyword evidence="5" id="KW-0808">Transferase</keyword>
<evidence type="ECO:0000313" key="16">
    <source>
        <dbReference type="Proteomes" id="UP000242175"/>
    </source>
</evidence>
<feature type="active site" description="Nucleophile" evidence="12">
    <location>
        <position position="205"/>
    </location>
</feature>
<accession>A0A220VIK3</accession>
<dbReference type="GO" id="GO:0005576">
    <property type="term" value="C:extracellular region"/>
    <property type="evidence" value="ECO:0007669"/>
    <property type="project" value="TreeGrafter"/>
</dbReference>
<evidence type="ECO:0000256" key="10">
    <source>
        <dbReference type="ARBA" id="ARBA00022984"/>
    </source>
</evidence>
<dbReference type="GO" id="GO:0018104">
    <property type="term" value="P:peptidoglycan-protein cross-linking"/>
    <property type="evidence" value="ECO:0007669"/>
    <property type="project" value="TreeGrafter"/>
</dbReference>
<protein>
    <submittedName>
        <fullName evidence="15">Peptidase</fullName>
    </submittedName>
</protein>
<dbReference type="PANTHER" id="PTHR30582:SF24">
    <property type="entry name" value="L,D-TRANSPEPTIDASE ERFK_SRFK-RELATED"/>
    <property type="match status" value="1"/>
</dbReference>
<keyword evidence="11 12" id="KW-0961">Cell wall biogenesis/degradation</keyword>
<keyword evidence="7" id="KW-0574">Periplasm</keyword>
<dbReference type="GO" id="GO:0016757">
    <property type="term" value="F:glycosyltransferase activity"/>
    <property type="evidence" value="ECO:0007669"/>
    <property type="project" value="UniProtKB-KW"/>
</dbReference>
<evidence type="ECO:0000256" key="4">
    <source>
        <dbReference type="ARBA" id="ARBA00022676"/>
    </source>
</evidence>
<dbReference type="GO" id="GO:0008360">
    <property type="term" value="P:regulation of cell shape"/>
    <property type="evidence" value="ECO:0007669"/>
    <property type="project" value="UniProtKB-UniRule"/>
</dbReference>
<keyword evidence="9 12" id="KW-0133">Cell shape</keyword>
<evidence type="ECO:0000256" key="6">
    <source>
        <dbReference type="ARBA" id="ARBA00022729"/>
    </source>
</evidence>
<evidence type="ECO:0000256" key="1">
    <source>
        <dbReference type="ARBA" id="ARBA00004418"/>
    </source>
</evidence>
<dbReference type="GO" id="GO:0042597">
    <property type="term" value="C:periplasmic space"/>
    <property type="evidence" value="ECO:0007669"/>
    <property type="project" value="UniProtKB-SubCell"/>
</dbReference>
<comment type="subcellular location">
    <subcellularLocation>
        <location evidence="1">Periplasm</location>
    </subcellularLocation>
</comment>
<comment type="pathway">
    <text evidence="2 12">Cell wall biogenesis; peptidoglycan biosynthesis.</text>
</comment>
<reference evidence="15 16" key="1">
    <citation type="journal article" date="2016" name="Int. J. Syst. Evol. Microbiol.">
        <title>Paraphotobacterium marinum gen. nov., sp. nov., a member of the family Vibrionaceae, isolated from surface seawater.</title>
        <authorList>
            <person name="Huang Z."/>
            <person name="Dong C."/>
            <person name="Shao Z."/>
        </authorList>
    </citation>
    <scope>NUCLEOTIDE SEQUENCE [LARGE SCALE GENOMIC DNA]</scope>
    <source>
        <strain evidence="15 16">NSCS20N07D</strain>
    </source>
</reference>
<dbReference type="InterPro" id="IPR005490">
    <property type="entry name" value="LD_TPept_cat_dom"/>
</dbReference>
<dbReference type="InterPro" id="IPR050979">
    <property type="entry name" value="LD-transpeptidase"/>
</dbReference>
<keyword evidence="10 12" id="KW-0573">Peptidoglycan synthesis</keyword>
<dbReference type="UniPathway" id="UPA00219"/>
<dbReference type="InterPro" id="IPR041597">
    <property type="entry name" value="Ldt_C"/>
</dbReference>
<dbReference type="EMBL" id="CP022356">
    <property type="protein sequence ID" value="ASK79783.1"/>
    <property type="molecule type" value="Genomic_DNA"/>
</dbReference>
<proteinExistence type="inferred from homology"/>
<name>A0A220VIK3_9GAMM</name>
<dbReference type="PANTHER" id="PTHR30582">
    <property type="entry name" value="L,D-TRANSPEPTIDASE"/>
    <property type="match status" value="1"/>
</dbReference>
<dbReference type="AlphaFoldDB" id="A0A220VIK3"/>
<gene>
    <name evidence="15" type="ORF">CF386_12130</name>
</gene>
<dbReference type="Pfam" id="PF03734">
    <property type="entry name" value="YkuD"/>
    <property type="match status" value="1"/>
</dbReference>
<dbReference type="RefSeq" id="WP_089074691.1">
    <property type="nucleotide sequence ID" value="NZ_CBCSAM010000003.1"/>
</dbReference>
<keyword evidence="4" id="KW-0328">Glycosyltransferase</keyword>